<reference evidence="5" key="2">
    <citation type="submission" date="2021-09" db="EMBL/GenBank/DDBJ databases">
        <authorList>
            <person name="Gilroy R."/>
        </authorList>
    </citation>
    <scope>NUCLEOTIDE SEQUENCE</scope>
    <source>
        <strain evidence="5">316</strain>
    </source>
</reference>
<dbReference type="AlphaFoldDB" id="A0A921E0I1"/>
<organism evidence="5 6">
    <name type="scientific">Methylorubrum populi</name>
    <dbReference type="NCBI Taxonomy" id="223967"/>
    <lineage>
        <taxon>Bacteria</taxon>
        <taxon>Pseudomonadati</taxon>
        <taxon>Pseudomonadota</taxon>
        <taxon>Alphaproteobacteria</taxon>
        <taxon>Hyphomicrobiales</taxon>
        <taxon>Methylobacteriaceae</taxon>
        <taxon>Methylorubrum</taxon>
    </lineage>
</organism>
<dbReference type="InterPro" id="IPR029000">
    <property type="entry name" value="Cyclophilin-like_dom_sf"/>
</dbReference>
<reference evidence="5" key="1">
    <citation type="journal article" date="2021" name="PeerJ">
        <title>Extensive microbial diversity within the chicken gut microbiome revealed by metagenomics and culture.</title>
        <authorList>
            <person name="Gilroy R."/>
            <person name="Ravi A."/>
            <person name="Getino M."/>
            <person name="Pursley I."/>
            <person name="Horton D.L."/>
            <person name="Alikhan N.F."/>
            <person name="Baker D."/>
            <person name="Gharbi K."/>
            <person name="Hall N."/>
            <person name="Watson M."/>
            <person name="Adriaenssens E.M."/>
            <person name="Foster-Nyarko E."/>
            <person name="Jarju S."/>
            <person name="Secka A."/>
            <person name="Antonio M."/>
            <person name="Oren A."/>
            <person name="Chaudhuri R.R."/>
            <person name="La Ragione R."/>
            <person name="Hildebrand F."/>
            <person name="Pallen M.J."/>
        </authorList>
    </citation>
    <scope>NUCLEOTIDE SEQUENCE</scope>
    <source>
        <strain evidence="5">316</strain>
    </source>
</reference>
<dbReference type="GO" id="GO:0017168">
    <property type="term" value="F:5-oxoprolinase (ATP-hydrolyzing) activity"/>
    <property type="evidence" value="ECO:0007669"/>
    <property type="project" value="UniProtKB-EC"/>
</dbReference>
<gene>
    <name evidence="5" type="primary">pxpB</name>
    <name evidence="5" type="ORF">K8W01_05820</name>
</gene>
<dbReference type="Pfam" id="PF02682">
    <property type="entry name" value="CT_C_D"/>
    <property type="match status" value="1"/>
</dbReference>
<dbReference type="PANTHER" id="PTHR34698:SF2">
    <property type="entry name" value="5-OXOPROLINASE SUBUNIT B"/>
    <property type="match status" value="1"/>
</dbReference>
<dbReference type="PANTHER" id="PTHR34698">
    <property type="entry name" value="5-OXOPROLINASE SUBUNIT B"/>
    <property type="match status" value="1"/>
</dbReference>
<keyword evidence="1" id="KW-0547">Nucleotide-binding</keyword>
<dbReference type="SMART" id="SM00796">
    <property type="entry name" value="AHS1"/>
    <property type="match status" value="1"/>
</dbReference>
<dbReference type="SUPFAM" id="SSF50891">
    <property type="entry name" value="Cyclophilin-like"/>
    <property type="match status" value="1"/>
</dbReference>
<name>A0A921E0I1_9HYPH</name>
<sequence length="243" mass="25330">MTYDAPRLLACGDTAFTIEFAAGIEAEAGARVMALDALLTERAPPGLVETVPTYRSLTVHLDPLVADPAELGRTVLALAGEALAPLPTARLWRIPVVYGGAFGIDLEAVAAHHGLTPEAVIARHSAPEYRVAMIGFLPGYAYLAGLDSGLALSRRPSPRPVTPAGTVSIGGAQALVASIAAPSGWHLLGRTPVKTFVPERVPAFLLRPGDRVRFVPTAPECWDVLAAAAEAGETVAELCEAEA</sequence>
<dbReference type="Proteomes" id="UP000742631">
    <property type="component" value="Unassembled WGS sequence"/>
</dbReference>
<evidence type="ECO:0000259" key="4">
    <source>
        <dbReference type="SMART" id="SM00796"/>
    </source>
</evidence>
<evidence type="ECO:0000256" key="3">
    <source>
        <dbReference type="ARBA" id="ARBA00022840"/>
    </source>
</evidence>
<evidence type="ECO:0000256" key="1">
    <source>
        <dbReference type="ARBA" id="ARBA00022741"/>
    </source>
</evidence>
<keyword evidence="2 5" id="KW-0378">Hydrolase</keyword>
<dbReference type="SUPFAM" id="SSF160467">
    <property type="entry name" value="PH0987 N-terminal domain-like"/>
    <property type="match status" value="1"/>
</dbReference>
<dbReference type="EMBL" id="DYYG01000013">
    <property type="protein sequence ID" value="HJE23159.1"/>
    <property type="molecule type" value="Genomic_DNA"/>
</dbReference>
<dbReference type="InterPro" id="IPR003833">
    <property type="entry name" value="CT_C_D"/>
</dbReference>
<proteinExistence type="predicted"/>
<keyword evidence="3" id="KW-0067">ATP-binding</keyword>
<dbReference type="InterPro" id="IPR010016">
    <property type="entry name" value="PxpB"/>
</dbReference>
<dbReference type="Gene3D" id="3.30.1360.40">
    <property type="match status" value="1"/>
</dbReference>
<feature type="domain" description="Carboxyltransferase" evidence="4">
    <location>
        <begin position="6"/>
        <end position="206"/>
    </location>
</feature>
<protein>
    <submittedName>
        <fullName evidence="5">5-oxoprolinase subunit PxpB</fullName>
        <ecNumber evidence="5">3.5.2.9</ecNumber>
    </submittedName>
</protein>
<dbReference type="Gene3D" id="2.40.100.10">
    <property type="entry name" value="Cyclophilin-like"/>
    <property type="match status" value="1"/>
</dbReference>
<dbReference type="NCBIfam" id="TIGR00370">
    <property type="entry name" value="5-oxoprolinase subunit PxpB"/>
    <property type="match status" value="1"/>
</dbReference>
<evidence type="ECO:0000313" key="5">
    <source>
        <dbReference type="EMBL" id="HJE23159.1"/>
    </source>
</evidence>
<dbReference type="GO" id="GO:0005524">
    <property type="term" value="F:ATP binding"/>
    <property type="evidence" value="ECO:0007669"/>
    <property type="project" value="UniProtKB-KW"/>
</dbReference>
<accession>A0A921E0I1</accession>
<evidence type="ECO:0000313" key="6">
    <source>
        <dbReference type="Proteomes" id="UP000742631"/>
    </source>
</evidence>
<comment type="caution">
    <text evidence="5">The sequence shown here is derived from an EMBL/GenBank/DDBJ whole genome shotgun (WGS) entry which is preliminary data.</text>
</comment>
<evidence type="ECO:0000256" key="2">
    <source>
        <dbReference type="ARBA" id="ARBA00022801"/>
    </source>
</evidence>
<dbReference type="EC" id="3.5.2.9" evidence="5"/>